<comment type="caution">
    <text evidence="3">The sequence shown here is derived from an EMBL/GenBank/DDBJ whole genome shotgun (WGS) entry which is preliminary data.</text>
</comment>
<feature type="region of interest" description="Disordered" evidence="1">
    <location>
        <begin position="138"/>
        <end position="230"/>
    </location>
</feature>
<evidence type="ECO:0000256" key="1">
    <source>
        <dbReference type="SAM" id="MobiDB-lite"/>
    </source>
</evidence>
<gene>
    <name evidence="3" type="ORF">GCM10010151_52450</name>
</gene>
<keyword evidence="2" id="KW-0472">Membrane</keyword>
<protein>
    <recommendedName>
        <fullName evidence="5">Lytic transglycosylase domain-containing protein</fullName>
    </recommendedName>
</protein>
<dbReference type="SUPFAM" id="SSF53955">
    <property type="entry name" value="Lysozyme-like"/>
    <property type="match status" value="1"/>
</dbReference>
<feature type="transmembrane region" description="Helical" evidence="2">
    <location>
        <begin position="118"/>
        <end position="141"/>
    </location>
</feature>
<sequence length="329" mass="34396">MYGDRFGSPGRDDRQDGTEPHGPWDDARFPQDHPASDDVKVAGSPLAPQPERPDLSGATSAMPIPETAETAPVDDLEATRHDFGGPVPGGPTPPNGPGSAGGDDFASMRRKPRPSGKLLKIGAIAAAAAVVVGGGTAAFALTGGDSGAAKQSAEPPAQQVQAEAQQPAPMTEKQRKSLETARRKELQKRALRAARTEKDRPSLLAKGEPIPTKTSTPTPAGGSAGNPVPASEAQRIAKQLLPSYGFDPSTQFGCLVNLWNRESGWRVHAANPSGAYGIPQALPGSKMASAGPDWQNNATTQIKWGLGYIKSRYGKPCGAWAHSQSTGWY</sequence>
<name>A0ABN0X6G4_9ACTN</name>
<organism evidence="3 4">
    <name type="scientific">Actinoallomurus spadix</name>
    <dbReference type="NCBI Taxonomy" id="79912"/>
    <lineage>
        <taxon>Bacteria</taxon>
        <taxon>Bacillati</taxon>
        <taxon>Actinomycetota</taxon>
        <taxon>Actinomycetes</taxon>
        <taxon>Streptosporangiales</taxon>
        <taxon>Thermomonosporaceae</taxon>
        <taxon>Actinoallomurus</taxon>
    </lineage>
</organism>
<dbReference type="EMBL" id="BAAABM010000047">
    <property type="protein sequence ID" value="GAA0356328.1"/>
    <property type="molecule type" value="Genomic_DNA"/>
</dbReference>
<reference evidence="3 4" key="1">
    <citation type="journal article" date="2019" name="Int. J. Syst. Evol. Microbiol.">
        <title>The Global Catalogue of Microorganisms (GCM) 10K type strain sequencing project: providing services to taxonomists for standard genome sequencing and annotation.</title>
        <authorList>
            <consortium name="The Broad Institute Genomics Platform"/>
            <consortium name="The Broad Institute Genome Sequencing Center for Infectious Disease"/>
            <person name="Wu L."/>
            <person name="Ma J."/>
        </authorList>
    </citation>
    <scope>NUCLEOTIDE SEQUENCE [LARGE SCALE GENOMIC DNA]</scope>
    <source>
        <strain evidence="3 4">JCM 3146</strain>
    </source>
</reference>
<dbReference type="InterPro" id="IPR023346">
    <property type="entry name" value="Lysozyme-like_dom_sf"/>
</dbReference>
<feature type="compositionally biased region" description="Basic and acidic residues" evidence="1">
    <location>
        <begin position="10"/>
        <end position="40"/>
    </location>
</feature>
<feature type="region of interest" description="Disordered" evidence="1">
    <location>
        <begin position="1"/>
        <end position="115"/>
    </location>
</feature>
<feature type="compositionally biased region" description="Low complexity" evidence="1">
    <location>
        <begin position="153"/>
        <end position="169"/>
    </location>
</feature>
<accession>A0ABN0X6G4</accession>
<proteinExistence type="predicted"/>
<evidence type="ECO:0000313" key="4">
    <source>
        <dbReference type="Proteomes" id="UP001501822"/>
    </source>
</evidence>
<keyword evidence="2" id="KW-0812">Transmembrane</keyword>
<dbReference type="Proteomes" id="UP001501822">
    <property type="component" value="Unassembled WGS sequence"/>
</dbReference>
<feature type="compositionally biased region" description="Basic and acidic residues" evidence="1">
    <location>
        <begin position="172"/>
        <end position="201"/>
    </location>
</feature>
<keyword evidence="4" id="KW-1185">Reference proteome</keyword>
<evidence type="ECO:0000256" key="2">
    <source>
        <dbReference type="SAM" id="Phobius"/>
    </source>
</evidence>
<keyword evidence="2" id="KW-1133">Transmembrane helix</keyword>
<evidence type="ECO:0008006" key="5">
    <source>
        <dbReference type="Google" id="ProtNLM"/>
    </source>
</evidence>
<evidence type="ECO:0000313" key="3">
    <source>
        <dbReference type="EMBL" id="GAA0356328.1"/>
    </source>
</evidence>